<evidence type="ECO:0000256" key="5">
    <source>
        <dbReference type="ARBA" id="ARBA00022989"/>
    </source>
</evidence>
<comment type="subcellular location">
    <subcellularLocation>
        <location evidence="1">Membrane</location>
        <topology evidence="1">Single-pass type I membrane protein</topology>
    </subcellularLocation>
</comment>
<protein>
    <submittedName>
        <fullName evidence="8">Plexin domain-containing 1-like isoform X1</fullName>
    </submittedName>
</protein>
<evidence type="ECO:0000256" key="4">
    <source>
        <dbReference type="ARBA" id="ARBA00022729"/>
    </source>
</evidence>
<dbReference type="GO" id="GO:0016020">
    <property type="term" value="C:membrane"/>
    <property type="evidence" value="ECO:0007669"/>
    <property type="project" value="UniProtKB-SubCell"/>
</dbReference>
<feature type="region of interest" description="Disordered" evidence="6">
    <location>
        <begin position="157"/>
        <end position="182"/>
    </location>
</feature>
<dbReference type="EMBL" id="QBIY01013040">
    <property type="protein sequence ID" value="RXN12589.1"/>
    <property type="molecule type" value="Genomic_DNA"/>
</dbReference>
<dbReference type="Proteomes" id="UP000290572">
    <property type="component" value="Unassembled WGS sequence"/>
</dbReference>
<evidence type="ECO:0000256" key="7">
    <source>
        <dbReference type="SAM" id="Phobius"/>
    </source>
</evidence>
<keyword evidence="3 7" id="KW-0812">Transmembrane</keyword>
<keyword evidence="4" id="KW-0732">Signal</keyword>
<keyword evidence="7" id="KW-0472">Membrane</keyword>
<evidence type="ECO:0000256" key="3">
    <source>
        <dbReference type="ARBA" id="ARBA00022692"/>
    </source>
</evidence>
<evidence type="ECO:0000256" key="6">
    <source>
        <dbReference type="SAM" id="MobiDB-lite"/>
    </source>
</evidence>
<organism evidence="8 9">
    <name type="scientific">Labeo rohita</name>
    <name type="common">Indian major carp</name>
    <name type="synonym">Cyprinus rohita</name>
    <dbReference type="NCBI Taxonomy" id="84645"/>
    <lineage>
        <taxon>Eukaryota</taxon>
        <taxon>Metazoa</taxon>
        <taxon>Chordata</taxon>
        <taxon>Craniata</taxon>
        <taxon>Vertebrata</taxon>
        <taxon>Euteleostomi</taxon>
        <taxon>Actinopterygii</taxon>
        <taxon>Neopterygii</taxon>
        <taxon>Teleostei</taxon>
        <taxon>Ostariophysi</taxon>
        <taxon>Cypriniformes</taxon>
        <taxon>Cyprinidae</taxon>
        <taxon>Labeoninae</taxon>
        <taxon>Labeonini</taxon>
        <taxon>Labeo</taxon>
    </lineage>
</organism>
<dbReference type="PANTHER" id="PTHR13055">
    <property type="entry name" value="TUMOR ENDOTHELIAL MARKER 7 RELATED"/>
    <property type="match status" value="1"/>
</dbReference>
<name>A0A498LVV9_LABRO</name>
<evidence type="ECO:0000313" key="8">
    <source>
        <dbReference type="EMBL" id="RXN12589.1"/>
    </source>
</evidence>
<accession>A0A498LVV9</accession>
<feature type="transmembrane region" description="Helical" evidence="7">
    <location>
        <begin position="205"/>
        <end position="228"/>
    </location>
</feature>
<evidence type="ECO:0000313" key="9">
    <source>
        <dbReference type="Proteomes" id="UP000290572"/>
    </source>
</evidence>
<dbReference type="InterPro" id="IPR031152">
    <property type="entry name" value="PLXDC"/>
</dbReference>
<dbReference type="PANTHER" id="PTHR13055:SF10">
    <property type="entry name" value="PLEXIN DOMAIN-CONTAINING PROTEIN 1"/>
    <property type="match status" value="1"/>
</dbReference>
<comment type="caution">
    <text evidence="8">The sequence shown here is derived from an EMBL/GenBank/DDBJ whole genome shotgun (WGS) entry which is preliminary data.</text>
</comment>
<gene>
    <name evidence="8" type="ORF">ROHU_010048</name>
</gene>
<evidence type="ECO:0000256" key="2">
    <source>
        <dbReference type="ARBA" id="ARBA00010297"/>
    </source>
</evidence>
<reference evidence="8 9" key="1">
    <citation type="submission" date="2018-03" db="EMBL/GenBank/DDBJ databases">
        <title>Draft genome sequence of Rohu Carp (Labeo rohita).</title>
        <authorList>
            <person name="Das P."/>
            <person name="Kushwaha B."/>
            <person name="Joshi C.G."/>
            <person name="Kumar D."/>
            <person name="Nagpure N.S."/>
            <person name="Sahoo L."/>
            <person name="Das S.P."/>
            <person name="Bit A."/>
            <person name="Patnaik S."/>
            <person name="Meher P.K."/>
            <person name="Jayasankar P."/>
            <person name="Koringa P.G."/>
            <person name="Patel N.V."/>
            <person name="Hinsu A.T."/>
            <person name="Kumar R."/>
            <person name="Pandey M."/>
            <person name="Agarwal S."/>
            <person name="Srivastava S."/>
            <person name="Singh M."/>
            <person name="Iquebal M.A."/>
            <person name="Jaiswal S."/>
            <person name="Angadi U.B."/>
            <person name="Kumar N."/>
            <person name="Raza M."/>
            <person name="Shah T.M."/>
            <person name="Rai A."/>
            <person name="Jena J.K."/>
        </authorList>
    </citation>
    <scope>NUCLEOTIDE SEQUENCE [LARGE SCALE GENOMIC DNA]</scope>
    <source>
        <strain evidence="8">DASCIFA01</strain>
        <tissue evidence="8">Testis</tissue>
    </source>
</reference>
<evidence type="ECO:0000256" key="1">
    <source>
        <dbReference type="ARBA" id="ARBA00004479"/>
    </source>
</evidence>
<proteinExistence type="inferred from homology"/>
<feature type="compositionally biased region" description="Polar residues" evidence="6">
    <location>
        <begin position="157"/>
        <end position="173"/>
    </location>
</feature>
<comment type="similarity">
    <text evidence="2">Belongs to the plexin family.</text>
</comment>
<dbReference type="AlphaFoldDB" id="A0A498LVV9"/>
<sequence length="282" mass="31325">MLTATQYIAPLMANFDPSFSKNSTVRYLDNGDIFVVQWDKVRLKDRETEGAFTFQTVLCRNGTIVFSYKDVPLPVEKINSTEHPVKVGLSDAFMAVLSSPQSPDAKRRTIYEYHRVEIDTTKIGNSSAFEFTPLPIGMCLSKAKGTCDDYAQGGPESSVSPFNLSPSVMTPSPATRPASPMTEDDTKLLFHQHGNGEEEAPEHTAIIAGVVAALVLLVFLTLLAVYYINTHPTVAPPFYLMQRRTNNYWPSMKFRNQGCHSSYAEVDLGGYEKEGFIEAEQC</sequence>
<keyword evidence="5 7" id="KW-1133">Transmembrane helix</keyword>
<keyword evidence="9" id="KW-1185">Reference proteome</keyword>